<name>A0ACB9PSZ0_BAUVA</name>
<organism evidence="1 2">
    <name type="scientific">Bauhinia variegata</name>
    <name type="common">Purple orchid tree</name>
    <name type="synonym">Phanera variegata</name>
    <dbReference type="NCBI Taxonomy" id="167791"/>
    <lineage>
        <taxon>Eukaryota</taxon>
        <taxon>Viridiplantae</taxon>
        <taxon>Streptophyta</taxon>
        <taxon>Embryophyta</taxon>
        <taxon>Tracheophyta</taxon>
        <taxon>Spermatophyta</taxon>
        <taxon>Magnoliopsida</taxon>
        <taxon>eudicotyledons</taxon>
        <taxon>Gunneridae</taxon>
        <taxon>Pentapetalae</taxon>
        <taxon>rosids</taxon>
        <taxon>fabids</taxon>
        <taxon>Fabales</taxon>
        <taxon>Fabaceae</taxon>
        <taxon>Cercidoideae</taxon>
        <taxon>Cercideae</taxon>
        <taxon>Bauhiniinae</taxon>
        <taxon>Bauhinia</taxon>
    </lineage>
</organism>
<evidence type="ECO:0000313" key="2">
    <source>
        <dbReference type="Proteomes" id="UP000828941"/>
    </source>
</evidence>
<dbReference type="EMBL" id="CM039428">
    <property type="protein sequence ID" value="KAI4351837.1"/>
    <property type="molecule type" value="Genomic_DNA"/>
</dbReference>
<keyword evidence="2" id="KW-1185">Reference proteome</keyword>
<proteinExistence type="predicted"/>
<reference evidence="1 2" key="1">
    <citation type="journal article" date="2022" name="DNA Res.">
        <title>Chromosomal-level genome assembly of the orchid tree Bauhinia variegata (Leguminosae; Cercidoideae) supports the allotetraploid origin hypothesis of Bauhinia.</title>
        <authorList>
            <person name="Zhong Y."/>
            <person name="Chen Y."/>
            <person name="Zheng D."/>
            <person name="Pang J."/>
            <person name="Liu Y."/>
            <person name="Luo S."/>
            <person name="Meng S."/>
            <person name="Qian L."/>
            <person name="Wei D."/>
            <person name="Dai S."/>
            <person name="Zhou R."/>
        </authorList>
    </citation>
    <scope>NUCLEOTIDE SEQUENCE [LARGE SCALE GENOMIC DNA]</scope>
    <source>
        <strain evidence="1">BV-YZ2020</strain>
    </source>
</reference>
<evidence type="ECO:0000313" key="1">
    <source>
        <dbReference type="EMBL" id="KAI4351837.1"/>
    </source>
</evidence>
<protein>
    <submittedName>
        <fullName evidence="1">Uncharacterized protein</fullName>
    </submittedName>
</protein>
<comment type="caution">
    <text evidence="1">The sequence shown here is derived from an EMBL/GenBank/DDBJ whole genome shotgun (WGS) entry which is preliminary data.</text>
</comment>
<dbReference type="Proteomes" id="UP000828941">
    <property type="component" value="Chromosome 3"/>
</dbReference>
<gene>
    <name evidence="1" type="ORF">L6164_006147</name>
</gene>
<sequence>MGNSAGATIAYYAGLRAAAEVEDLEPLQIRGLILRQAFFGGIQRTGSELRLANDPVIPLCVIDLLWELALPIGADRDHEYANPTAGNGSKTLDKMGALGWRVMVSGCKGDPLVDREIAEAKLMTERGVQVVCDIEEEGHHEIEYAQPSKAKELTGVIKDFISQ</sequence>
<accession>A0ACB9PSZ0</accession>